<feature type="transmembrane region" description="Helical" evidence="1">
    <location>
        <begin position="70"/>
        <end position="87"/>
    </location>
</feature>
<name>A0A162AXL8_9GAMM</name>
<dbReference type="AlphaFoldDB" id="A0A162AXL8"/>
<organism evidence="2 3">
    <name type="scientific">Pseudoalteromonas luteoviolacea S4060-1</name>
    <dbReference type="NCBI Taxonomy" id="1365257"/>
    <lineage>
        <taxon>Bacteria</taxon>
        <taxon>Pseudomonadati</taxon>
        <taxon>Pseudomonadota</taxon>
        <taxon>Gammaproteobacteria</taxon>
        <taxon>Alteromonadales</taxon>
        <taxon>Pseudoalteromonadaceae</taxon>
        <taxon>Pseudoalteromonas</taxon>
    </lineage>
</organism>
<keyword evidence="1" id="KW-0472">Membrane</keyword>
<sequence>MDVLRKSLNMQRIRAVTSAIFFGFTLIPAGFGLIIMIMFFQGVENVFEVGAIITVDDVDALRELGEFVRSLFYLSCVVSMLGIPFALNRLK</sequence>
<accession>A0A162AXL8</accession>
<comment type="caution">
    <text evidence="2">The sequence shown here is derived from an EMBL/GenBank/DDBJ whole genome shotgun (WGS) entry which is preliminary data.</text>
</comment>
<keyword evidence="1" id="KW-1133">Transmembrane helix</keyword>
<feature type="transmembrane region" description="Helical" evidence="1">
    <location>
        <begin position="20"/>
        <end position="40"/>
    </location>
</feature>
<protein>
    <submittedName>
        <fullName evidence="2">Uncharacterized protein</fullName>
    </submittedName>
</protein>
<evidence type="ECO:0000256" key="1">
    <source>
        <dbReference type="SAM" id="Phobius"/>
    </source>
</evidence>
<gene>
    <name evidence="2" type="ORF">N478_03620</name>
</gene>
<reference evidence="2 3" key="1">
    <citation type="submission" date="2013-07" db="EMBL/GenBank/DDBJ databases">
        <title>Comparative Genomic and Metabolomic Analysis of Twelve Strains of Pseudoalteromonas luteoviolacea.</title>
        <authorList>
            <person name="Vynne N.G."/>
            <person name="Mansson M."/>
            <person name="Gram L."/>
        </authorList>
    </citation>
    <scope>NUCLEOTIDE SEQUENCE [LARGE SCALE GENOMIC DNA]</scope>
    <source>
        <strain evidence="2 3">S4060-1</strain>
    </source>
</reference>
<evidence type="ECO:0000313" key="2">
    <source>
        <dbReference type="EMBL" id="KZN63352.1"/>
    </source>
</evidence>
<dbReference type="Proteomes" id="UP000076661">
    <property type="component" value="Unassembled WGS sequence"/>
</dbReference>
<dbReference type="RefSeq" id="WP_063382134.1">
    <property type="nucleotide sequence ID" value="NZ_AUXX01000034.1"/>
</dbReference>
<dbReference type="PATRIC" id="fig|1365257.3.peg.3759"/>
<keyword evidence="1" id="KW-0812">Transmembrane</keyword>
<proteinExistence type="predicted"/>
<dbReference type="EMBL" id="AUXX01000034">
    <property type="protein sequence ID" value="KZN63352.1"/>
    <property type="molecule type" value="Genomic_DNA"/>
</dbReference>
<evidence type="ECO:0000313" key="3">
    <source>
        <dbReference type="Proteomes" id="UP000076661"/>
    </source>
</evidence>